<organism evidence="1 2">
    <name type="scientific">Brevibacterium phage Cantare</name>
    <dbReference type="NCBI Taxonomy" id="2338395"/>
    <lineage>
        <taxon>Viruses</taxon>
        <taxon>Duplodnaviria</taxon>
        <taxon>Heunggongvirae</taxon>
        <taxon>Uroviricota</taxon>
        <taxon>Caudoviricetes</taxon>
        <taxon>Cantarevirus</taxon>
        <taxon>Cantarevirus cantare</taxon>
    </lineage>
</organism>
<dbReference type="GeneID" id="77952983"/>
<dbReference type="KEGG" id="vg:77952983"/>
<dbReference type="RefSeq" id="YP_010676622.1">
    <property type="nucleotide sequence ID" value="NC_071014.1"/>
</dbReference>
<gene>
    <name evidence="1" type="primary">47</name>
    <name evidence="1" type="ORF">PBI_CANTARE_47</name>
</gene>
<evidence type="ECO:0000313" key="1">
    <source>
        <dbReference type="EMBL" id="AYQ99267.1"/>
    </source>
</evidence>
<dbReference type="Proteomes" id="UP000279277">
    <property type="component" value="Segment"/>
</dbReference>
<accession>A0A3G3LZ33</accession>
<keyword evidence="2" id="KW-1185">Reference proteome</keyword>
<sequence length="200" mass="22705">MKELGVVTHGEFFAMIKNASMFVDPNHEGLDVIKIIASKSGVHAFSTNRMFVSAQRLGRAFLPEPVEFTIYPGEGEAVLKYFRVIPRNSLETIHIESDGERVQFRHLTDVILQVPVRKSSPVLDVAVDTFIGKPRESISHPSITMNREIFRTLGKLVFPDRNTDHKLRFTTLGNYHPMRKPTIVLDIGNWLQLTFLGIHP</sequence>
<protein>
    <submittedName>
        <fullName evidence="1">Uncharacterized protein</fullName>
    </submittedName>
</protein>
<proteinExistence type="predicted"/>
<name>A0A3G3LZ33_9CAUD</name>
<evidence type="ECO:0000313" key="2">
    <source>
        <dbReference type="Proteomes" id="UP000279277"/>
    </source>
</evidence>
<reference evidence="1 2" key="1">
    <citation type="submission" date="2018-10" db="EMBL/GenBank/DDBJ databases">
        <authorList>
            <person name="Zack K."/>
            <person name="Garlena R.A."/>
            <person name="Russell D.A."/>
            <person name="Pope W.H."/>
            <person name="Jacobs-Sera D."/>
            <person name="Hatfull G.F."/>
        </authorList>
    </citation>
    <scope>NUCLEOTIDE SEQUENCE [LARGE SCALE GENOMIC DNA]</scope>
</reference>
<dbReference type="EMBL" id="MK016493">
    <property type="protein sequence ID" value="AYQ99267.1"/>
    <property type="molecule type" value="Genomic_DNA"/>
</dbReference>